<accession>A0A8J2V918</accession>
<comment type="subcellular location">
    <subcellularLocation>
        <location evidence="1 10">Cell outer membrane</location>
        <topology evidence="1 10">Multi-pass membrane protein</topology>
    </subcellularLocation>
</comment>
<dbReference type="InterPro" id="IPR000531">
    <property type="entry name" value="Beta-barrel_TonB"/>
</dbReference>
<dbReference type="Pfam" id="PF00593">
    <property type="entry name" value="TonB_dep_Rec_b-barrel"/>
    <property type="match status" value="1"/>
</dbReference>
<dbReference type="SUPFAM" id="SSF56935">
    <property type="entry name" value="Porins"/>
    <property type="match status" value="1"/>
</dbReference>
<keyword evidence="16" id="KW-1185">Reference proteome</keyword>
<comment type="caution">
    <text evidence="15">The sequence shown here is derived from an EMBL/GenBank/DDBJ whole genome shotgun (WGS) entry which is preliminary data.</text>
</comment>
<feature type="domain" description="TonB-dependent receptor-like beta-barrel" evidence="13">
    <location>
        <begin position="261"/>
        <end position="705"/>
    </location>
</feature>
<keyword evidence="8 15" id="KW-0675">Receptor</keyword>
<keyword evidence="4 10" id="KW-0812">Transmembrane</keyword>
<feature type="signal peptide" evidence="12">
    <location>
        <begin position="1"/>
        <end position="20"/>
    </location>
</feature>
<keyword evidence="2 10" id="KW-0813">Transport</keyword>
<evidence type="ECO:0000256" key="2">
    <source>
        <dbReference type="ARBA" id="ARBA00022448"/>
    </source>
</evidence>
<feature type="domain" description="TonB-dependent receptor plug" evidence="14">
    <location>
        <begin position="122"/>
        <end position="223"/>
    </location>
</feature>
<dbReference type="PANTHER" id="PTHR30069">
    <property type="entry name" value="TONB-DEPENDENT OUTER MEMBRANE RECEPTOR"/>
    <property type="match status" value="1"/>
</dbReference>
<keyword evidence="6 11" id="KW-0798">TonB box</keyword>
<evidence type="ECO:0000256" key="7">
    <source>
        <dbReference type="ARBA" id="ARBA00023136"/>
    </source>
</evidence>
<evidence type="ECO:0000313" key="16">
    <source>
        <dbReference type="Proteomes" id="UP000652231"/>
    </source>
</evidence>
<evidence type="ECO:0000259" key="14">
    <source>
        <dbReference type="Pfam" id="PF07715"/>
    </source>
</evidence>
<sequence length="747" mass="84975">MYYKHLWLLALCLGLQTLQAQEKLSGILFEGSEPDKNVPLSGANIYWEGTETGTITDFNGAFELPYKKEYSKLIVSYVGYKTDTLSVTGPGFIKHWLVPEGTLDEVVIQNRKQTSFRSYLQAQNVTNVSSAELLKAACCNLAESFETNPSIDVNFPDALTGNRQIKMLGLTSPYTLIAIENIPSIRGASQAYGLSFIPGTWVESIQISKGAGSVINGYESIAGQINAELQKPLTDERFFLNAYAGADGRLELNNHLNFKLNKNWSTGLYLHGNLRDTKNDMNDDGFLDNPLQEQLNVMNRWQYTDEEKGWVGFLNLRFLTDSKQTGEVGFNPENDKLTTNAWGAEIETTRAEAVLKLGYVFPEIPYQSFGFQGAYSHHEQDSYFGMNVYDIQHESFYSNLNFNSIIGDSRHNFKTGLSFTYDRYDESVLTDTYLRTENSVGAFFEYAYDNLSDVLLTAGVRVDHHNLIGTFVTPRFHMRYTPWEKSSLKASFGRGVRAPSIFAENQQLFGSSRSISILNSGGDFYGLDAEDAWNYGVSFMQGFRLFNRDADIVFDFYRTDFRNQVVVDWEDPRQVRFYNLEGSSYANSFQTEVNVSPAERLDVRLSYRLFDVQTDYLEGKLQKPLTPKHRFFANIAYETGLTEKGAQWKFDATYNWLSEQRFPNTLSNPEAYRLNEMTSDLNTLNVQITRVFSPKFEIYAGGENITNVRQSNPIVAADDPFGEYFDTTFVYGPIFGSMYYAGLRWKL</sequence>
<organism evidence="15 16">
    <name type="scientific">Planktosalinus lacus</name>
    <dbReference type="NCBI Taxonomy" id="1526573"/>
    <lineage>
        <taxon>Bacteria</taxon>
        <taxon>Pseudomonadati</taxon>
        <taxon>Bacteroidota</taxon>
        <taxon>Flavobacteriia</taxon>
        <taxon>Flavobacteriales</taxon>
        <taxon>Flavobacteriaceae</taxon>
        <taxon>Planktosalinus</taxon>
    </lineage>
</organism>
<dbReference type="GO" id="GO:0009279">
    <property type="term" value="C:cell outer membrane"/>
    <property type="evidence" value="ECO:0007669"/>
    <property type="project" value="UniProtKB-SubCell"/>
</dbReference>
<dbReference type="Gene3D" id="2.170.130.10">
    <property type="entry name" value="TonB-dependent receptor, plug domain"/>
    <property type="match status" value="1"/>
</dbReference>
<dbReference type="InterPro" id="IPR012910">
    <property type="entry name" value="Plug_dom"/>
</dbReference>
<dbReference type="Gene3D" id="2.40.170.20">
    <property type="entry name" value="TonB-dependent receptor, beta-barrel domain"/>
    <property type="match status" value="1"/>
</dbReference>
<evidence type="ECO:0000256" key="8">
    <source>
        <dbReference type="ARBA" id="ARBA00023170"/>
    </source>
</evidence>
<evidence type="ECO:0000256" key="4">
    <source>
        <dbReference type="ARBA" id="ARBA00022692"/>
    </source>
</evidence>
<keyword evidence="9 10" id="KW-0998">Cell outer membrane</keyword>
<dbReference type="Pfam" id="PF07715">
    <property type="entry name" value="Plug"/>
    <property type="match status" value="1"/>
</dbReference>
<keyword evidence="7 10" id="KW-0472">Membrane</keyword>
<feature type="chain" id="PRO_5035321723" evidence="12">
    <location>
        <begin position="21"/>
        <end position="747"/>
    </location>
</feature>
<name>A0A8J2V918_9FLAO</name>
<dbReference type="InterPro" id="IPR037066">
    <property type="entry name" value="Plug_dom_sf"/>
</dbReference>
<dbReference type="Pfam" id="PF13715">
    <property type="entry name" value="CarbopepD_reg_2"/>
    <property type="match status" value="1"/>
</dbReference>
<reference evidence="15" key="1">
    <citation type="journal article" date="2014" name="Int. J. Syst. Evol. Microbiol.">
        <title>Complete genome sequence of Corynebacterium casei LMG S-19264T (=DSM 44701T), isolated from a smear-ripened cheese.</title>
        <authorList>
            <consortium name="US DOE Joint Genome Institute (JGI-PGF)"/>
            <person name="Walter F."/>
            <person name="Albersmeier A."/>
            <person name="Kalinowski J."/>
            <person name="Ruckert C."/>
        </authorList>
    </citation>
    <scope>NUCLEOTIDE SEQUENCE</scope>
    <source>
        <strain evidence="15">CGMCC 1.12924</strain>
    </source>
</reference>
<evidence type="ECO:0000313" key="15">
    <source>
        <dbReference type="EMBL" id="GGD86134.1"/>
    </source>
</evidence>
<evidence type="ECO:0000256" key="9">
    <source>
        <dbReference type="ARBA" id="ARBA00023237"/>
    </source>
</evidence>
<dbReference type="InterPro" id="IPR036942">
    <property type="entry name" value="Beta-barrel_TonB_sf"/>
</dbReference>
<keyword evidence="3 10" id="KW-1134">Transmembrane beta strand</keyword>
<dbReference type="InterPro" id="IPR008969">
    <property type="entry name" value="CarboxyPept-like_regulatory"/>
</dbReference>
<evidence type="ECO:0000256" key="10">
    <source>
        <dbReference type="PROSITE-ProRule" id="PRU01360"/>
    </source>
</evidence>
<evidence type="ECO:0000256" key="11">
    <source>
        <dbReference type="RuleBase" id="RU003357"/>
    </source>
</evidence>
<dbReference type="AlphaFoldDB" id="A0A8J2V918"/>
<protein>
    <submittedName>
        <fullName evidence="15">TonB-dependent receptor</fullName>
    </submittedName>
</protein>
<evidence type="ECO:0000256" key="5">
    <source>
        <dbReference type="ARBA" id="ARBA00022729"/>
    </source>
</evidence>
<evidence type="ECO:0000256" key="3">
    <source>
        <dbReference type="ARBA" id="ARBA00022452"/>
    </source>
</evidence>
<dbReference type="PANTHER" id="PTHR30069:SF29">
    <property type="entry name" value="HEMOGLOBIN AND HEMOGLOBIN-HAPTOGLOBIN-BINDING PROTEIN 1-RELATED"/>
    <property type="match status" value="1"/>
</dbReference>
<dbReference type="SUPFAM" id="SSF49464">
    <property type="entry name" value="Carboxypeptidase regulatory domain-like"/>
    <property type="match status" value="1"/>
</dbReference>
<reference evidence="15" key="2">
    <citation type="submission" date="2020-09" db="EMBL/GenBank/DDBJ databases">
        <authorList>
            <person name="Sun Q."/>
            <person name="Zhou Y."/>
        </authorList>
    </citation>
    <scope>NUCLEOTIDE SEQUENCE</scope>
    <source>
        <strain evidence="15">CGMCC 1.12924</strain>
    </source>
</reference>
<keyword evidence="5 12" id="KW-0732">Signal</keyword>
<dbReference type="RefSeq" id="WP_188439693.1">
    <property type="nucleotide sequence ID" value="NZ_BMGK01000003.1"/>
</dbReference>
<proteinExistence type="inferred from homology"/>
<dbReference type="GO" id="GO:0015344">
    <property type="term" value="F:siderophore uptake transmembrane transporter activity"/>
    <property type="evidence" value="ECO:0007669"/>
    <property type="project" value="TreeGrafter"/>
</dbReference>
<gene>
    <name evidence="15" type="ORF">GCM10011312_07730</name>
</gene>
<evidence type="ECO:0000256" key="12">
    <source>
        <dbReference type="SAM" id="SignalP"/>
    </source>
</evidence>
<dbReference type="PROSITE" id="PS52016">
    <property type="entry name" value="TONB_DEPENDENT_REC_3"/>
    <property type="match status" value="1"/>
</dbReference>
<evidence type="ECO:0000259" key="13">
    <source>
        <dbReference type="Pfam" id="PF00593"/>
    </source>
</evidence>
<dbReference type="Proteomes" id="UP000652231">
    <property type="component" value="Unassembled WGS sequence"/>
</dbReference>
<dbReference type="GO" id="GO:0044718">
    <property type="term" value="P:siderophore transmembrane transport"/>
    <property type="evidence" value="ECO:0007669"/>
    <property type="project" value="TreeGrafter"/>
</dbReference>
<evidence type="ECO:0000256" key="1">
    <source>
        <dbReference type="ARBA" id="ARBA00004571"/>
    </source>
</evidence>
<comment type="similarity">
    <text evidence="10 11">Belongs to the TonB-dependent receptor family.</text>
</comment>
<evidence type="ECO:0000256" key="6">
    <source>
        <dbReference type="ARBA" id="ARBA00023077"/>
    </source>
</evidence>
<dbReference type="InterPro" id="IPR039426">
    <property type="entry name" value="TonB-dep_rcpt-like"/>
</dbReference>
<dbReference type="EMBL" id="BMGK01000003">
    <property type="protein sequence ID" value="GGD86134.1"/>
    <property type="molecule type" value="Genomic_DNA"/>
</dbReference>